<dbReference type="Pfam" id="PF00378">
    <property type="entry name" value="ECH_1"/>
    <property type="match status" value="1"/>
</dbReference>
<dbReference type="RefSeq" id="WP_186769602.1">
    <property type="nucleotide sequence ID" value="NZ_JACOMF010000004.1"/>
</dbReference>
<gene>
    <name evidence="5" type="ORF">H7965_05835</name>
</gene>
<protein>
    <submittedName>
        <fullName evidence="5">Enoyl-CoA hydratase</fullName>
    </submittedName>
</protein>
<evidence type="ECO:0000256" key="2">
    <source>
        <dbReference type="ARBA" id="ARBA00023239"/>
    </source>
</evidence>
<evidence type="ECO:0000256" key="1">
    <source>
        <dbReference type="ARBA" id="ARBA00005254"/>
    </source>
</evidence>
<evidence type="ECO:0000256" key="4">
    <source>
        <dbReference type="SAM" id="MobiDB-lite"/>
    </source>
</evidence>
<name>A0A9X0QVU6_9PROT</name>
<dbReference type="InterPro" id="IPR018376">
    <property type="entry name" value="Enoyl-CoA_hyd/isom_CS"/>
</dbReference>
<keyword evidence="2" id="KW-0456">Lyase</keyword>
<evidence type="ECO:0000313" key="5">
    <source>
        <dbReference type="EMBL" id="MBC4014841.1"/>
    </source>
</evidence>
<keyword evidence="6" id="KW-1185">Reference proteome</keyword>
<dbReference type="PROSITE" id="PS00166">
    <property type="entry name" value="ENOYL_COA_HYDRATASE"/>
    <property type="match status" value="1"/>
</dbReference>
<dbReference type="CDD" id="cd06558">
    <property type="entry name" value="crotonase-like"/>
    <property type="match status" value="1"/>
</dbReference>
<dbReference type="Gene3D" id="1.10.12.10">
    <property type="entry name" value="Lyase 2-enoyl-coa Hydratase, Chain A, domain 2"/>
    <property type="match status" value="1"/>
</dbReference>
<proteinExistence type="inferred from homology"/>
<dbReference type="Gene3D" id="3.90.226.10">
    <property type="entry name" value="2-enoyl-CoA Hydratase, Chain A, domain 1"/>
    <property type="match status" value="1"/>
</dbReference>
<accession>A0A9X0QVU6</accession>
<dbReference type="InterPro" id="IPR014748">
    <property type="entry name" value="Enoyl-CoA_hydra_C"/>
</dbReference>
<sequence length="264" mass="28410">MAPELLQERTEGVLLLTMNRPEVLNALGGRMMWDLLEALQGAATDPEIGCVVLTGAGRGFSAGGDMKARASGAKPPPVTPEAGADELRSRMECSRLLHEMPKPTIAMLNGVAAGAGMSLALACDMRIAGTSARMTTAFANMGFSGDFGGHYFLAKLLGPAKARELYFTSAKLDCEALEKLGLVNRVVPDAELREATMALATQLGRGPRVAWRYMKRNMKVAEEGTLAEALDAEAIGMMRTRETEDHKEALRAFVEKRPPVFKGR</sequence>
<comment type="similarity">
    <text evidence="1 3">Belongs to the enoyl-CoA hydratase/isomerase family.</text>
</comment>
<organism evidence="5 6">
    <name type="scientific">Siccirubricoccus deserti</name>
    <dbReference type="NCBI Taxonomy" id="2013562"/>
    <lineage>
        <taxon>Bacteria</taxon>
        <taxon>Pseudomonadati</taxon>
        <taxon>Pseudomonadota</taxon>
        <taxon>Alphaproteobacteria</taxon>
        <taxon>Acetobacterales</taxon>
        <taxon>Roseomonadaceae</taxon>
        <taxon>Siccirubricoccus</taxon>
    </lineage>
</organism>
<dbReference type="EMBL" id="JACOMF010000004">
    <property type="protein sequence ID" value="MBC4014841.1"/>
    <property type="molecule type" value="Genomic_DNA"/>
</dbReference>
<dbReference type="InterPro" id="IPR029045">
    <property type="entry name" value="ClpP/crotonase-like_dom_sf"/>
</dbReference>
<feature type="region of interest" description="Disordered" evidence="4">
    <location>
        <begin position="66"/>
        <end position="85"/>
    </location>
</feature>
<dbReference type="AlphaFoldDB" id="A0A9X0QVU6"/>
<evidence type="ECO:0000313" key="6">
    <source>
        <dbReference type="Proteomes" id="UP000600101"/>
    </source>
</evidence>
<evidence type="ECO:0000256" key="3">
    <source>
        <dbReference type="RuleBase" id="RU003707"/>
    </source>
</evidence>
<dbReference type="SUPFAM" id="SSF52096">
    <property type="entry name" value="ClpP/crotonase"/>
    <property type="match status" value="1"/>
</dbReference>
<dbReference type="PANTHER" id="PTHR11941:SF133">
    <property type="entry name" value="1,2-EPOXYPHENYLACETYL-COA ISOMERASE"/>
    <property type="match status" value="1"/>
</dbReference>
<dbReference type="GO" id="GO:0006635">
    <property type="term" value="P:fatty acid beta-oxidation"/>
    <property type="evidence" value="ECO:0007669"/>
    <property type="project" value="TreeGrafter"/>
</dbReference>
<dbReference type="PANTHER" id="PTHR11941">
    <property type="entry name" value="ENOYL-COA HYDRATASE-RELATED"/>
    <property type="match status" value="1"/>
</dbReference>
<dbReference type="GO" id="GO:0016829">
    <property type="term" value="F:lyase activity"/>
    <property type="evidence" value="ECO:0007669"/>
    <property type="project" value="UniProtKB-KW"/>
</dbReference>
<reference evidence="5" key="1">
    <citation type="submission" date="2020-08" db="EMBL/GenBank/DDBJ databases">
        <authorList>
            <person name="Hu Y."/>
            <person name="Nguyen S.V."/>
            <person name="Li F."/>
            <person name="Fanning S."/>
        </authorList>
    </citation>
    <scope>NUCLEOTIDE SEQUENCE</scope>
    <source>
        <strain evidence="5">SYSU D8009</strain>
    </source>
</reference>
<dbReference type="InterPro" id="IPR001753">
    <property type="entry name" value="Enoyl-CoA_hydra/iso"/>
</dbReference>
<comment type="caution">
    <text evidence="5">The sequence shown here is derived from an EMBL/GenBank/DDBJ whole genome shotgun (WGS) entry which is preliminary data.</text>
</comment>
<dbReference type="Proteomes" id="UP000600101">
    <property type="component" value="Unassembled WGS sequence"/>
</dbReference>